<proteinExistence type="inferred from homology"/>
<dbReference type="GO" id="GO:0006355">
    <property type="term" value="P:regulation of DNA-templated transcription"/>
    <property type="evidence" value="ECO:0007669"/>
    <property type="project" value="InterPro"/>
</dbReference>
<dbReference type="GO" id="GO:0032221">
    <property type="term" value="C:Rpd3S complex"/>
    <property type="evidence" value="ECO:0007669"/>
    <property type="project" value="TreeGrafter"/>
</dbReference>
<evidence type="ECO:0000256" key="3">
    <source>
        <dbReference type="ARBA" id="ARBA00018505"/>
    </source>
</evidence>
<evidence type="ECO:0000313" key="11">
    <source>
        <dbReference type="Proteomes" id="UP001212411"/>
    </source>
</evidence>
<evidence type="ECO:0000313" key="10">
    <source>
        <dbReference type="EMBL" id="WBW71333.1"/>
    </source>
</evidence>
<keyword evidence="6" id="KW-0804">Transcription</keyword>
<evidence type="ECO:0000256" key="6">
    <source>
        <dbReference type="ARBA" id="ARBA00023163"/>
    </source>
</evidence>
<evidence type="ECO:0000256" key="5">
    <source>
        <dbReference type="ARBA" id="ARBA00023015"/>
    </source>
</evidence>
<dbReference type="SMART" id="SM00298">
    <property type="entry name" value="CHROMO"/>
    <property type="match status" value="1"/>
</dbReference>
<dbReference type="SUPFAM" id="SSF54160">
    <property type="entry name" value="Chromo domain-like"/>
    <property type="match status" value="1"/>
</dbReference>
<dbReference type="KEGG" id="som:SOMG_02001"/>
<dbReference type="Pfam" id="PF05712">
    <property type="entry name" value="MRG"/>
    <property type="match status" value="1"/>
</dbReference>
<dbReference type="InterPro" id="IPR000953">
    <property type="entry name" value="Chromo/chromo_shadow_dom"/>
</dbReference>
<dbReference type="PIRSF" id="PIRSF038133">
    <property type="entry name" value="HAT_Nua4_EAF3/MRG15"/>
    <property type="match status" value="1"/>
</dbReference>
<keyword evidence="7" id="KW-0539">Nucleus</keyword>
<dbReference type="InterPro" id="IPR053820">
    <property type="entry name" value="MSL3_chromo-like"/>
</dbReference>
<feature type="domain" description="Chromo" evidence="9">
    <location>
        <begin position="17"/>
        <end position="70"/>
    </location>
</feature>
<dbReference type="Gene3D" id="2.30.30.140">
    <property type="match status" value="1"/>
</dbReference>
<evidence type="ECO:0000256" key="2">
    <source>
        <dbReference type="ARBA" id="ARBA00009093"/>
    </source>
</evidence>
<dbReference type="InterPro" id="IPR038217">
    <property type="entry name" value="MRG_C_sf"/>
</dbReference>
<evidence type="ECO:0000256" key="8">
    <source>
        <dbReference type="SAM" id="MobiDB-lite"/>
    </source>
</evidence>
<name>A0AAE9WB32_9SCHI</name>
<dbReference type="GeneID" id="80875483"/>
<dbReference type="InterPro" id="IPR026541">
    <property type="entry name" value="MRG_dom"/>
</dbReference>
<keyword evidence="5" id="KW-0805">Transcription regulation</keyword>
<dbReference type="RefSeq" id="XP_056035576.1">
    <property type="nucleotide sequence ID" value="XM_056180794.1"/>
</dbReference>
<gene>
    <name evidence="10" type="primary">alp13</name>
    <name evidence="10" type="ORF">SOMG_02001</name>
</gene>
<dbReference type="Pfam" id="PF22732">
    <property type="entry name" value="MSL3_chromo-like"/>
    <property type="match status" value="1"/>
</dbReference>
<protein>
    <recommendedName>
        <fullName evidence="3">Chromatin modification-related protein EAF3</fullName>
    </recommendedName>
</protein>
<keyword evidence="4" id="KW-0156">Chromatin regulator</keyword>
<evidence type="ECO:0000256" key="4">
    <source>
        <dbReference type="ARBA" id="ARBA00022853"/>
    </source>
</evidence>
<accession>A0AAE9WB32</accession>
<dbReference type="EMBL" id="CP115611">
    <property type="protein sequence ID" value="WBW71333.1"/>
    <property type="molecule type" value="Genomic_DNA"/>
</dbReference>
<reference evidence="10 11" key="1">
    <citation type="journal article" date="2023" name="G3 (Bethesda)">
        <title>A high-quality reference genome for the fission yeast Schizosaccharomyces osmophilus.</title>
        <authorList>
            <person name="Jia G.S."/>
            <person name="Zhang W.C."/>
            <person name="Liang Y."/>
            <person name="Liu X.H."/>
            <person name="Rhind N."/>
            <person name="Pidoux A."/>
            <person name="Brysch-Herzberg M."/>
            <person name="Du L.L."/>
        </authorList>
    </citation>
    <scope>NUCLEOTIDE SEQUENCE [LARGE SCALE GENOMIC DNA]</scope>
    <source>
        <strain evidence="10 11">CBS 15793</strain>
    </source>
</reference>
<feature type="region of interest" description="Disordered" evidence="8">
    <location>
        <begin position="70"/>
        <end position="138"/>
    </location>
</feature>
<dbReference type="GO" id="GO:0035267">
    <property type="term" value="C:NuA4 histone acetyltransferase complex"/>
    <property type="evidence" value="ECO:0007669"/>
    <property type="project" value="TreeGrafter"/>
</dbReference>
<dbReference type="PANTHER" id="PTHR10880">
    <property type="entry name" value="MORTALITY FACTOR 4-LIKE PROTEIN"/>
    <property type="match status" value="1"/>
</dbReference>
<dbReference type="CDD" id="cd18983">
    <property type="entry name" value="CBD_MSL3_like"/>
    <property type="match status" value="1"/>
</dbReference>
<dbReference type="InterPro" id="IPR008676">
    <property type="entry name" value="MRG"/>
</dbReference>
<sequence>MSYKVNERVLCFHGPLLYEAKIIDTEKKEDSSTYLIHYRGWKNSWDEWVGPDRILKWNEENLKTQKELKSNAMAAKQKSAAAKKAASLIPKGGEASGQASKPTGKRSRESSATTMDGDSRETPQRTKTQKSASPVPHVIKNEAVSEAAVDAAVKAVEEESVDEEPPLPKHKIRVPDVLKLWLVDDWEHITKHLQLISLPRKPTVRAAIAAFRESKISSLTNEIDVDVFEQAMAGLVIYFNKCLGNMLLYRFERQQYMEVRRDYPGVEMCDIYGAEHLIRLFVSLPELIDHTNMDSQSIDCLLGYIEEFLQYLVLHKEEYFINKYQDASPNYRSLIGV</sequence>
<evidence type="ECO:0000256" key="1">
    <source>
        <dbReference type="ARBA" id="ARBA00004123"/>
    </source>
</evidence>
<keyword evidence="11" id="KW-1185">Reference proteome</keyword>
<dbReference type="AlphaFoldDB" id="A0AAE9WB32"/>
<dbReference type="PANTHER" id="PTHR10880:SF15">
    <property type="entry name" value="MSL COMPLEX SUBUNIT 3"/>
    <property type="match status" value="1"/>
</dbReference>
<evidence type="ECO:0000256" key="7">
    <source>
        <dbReference type="ARBA" id="ARBA00023242"/>
    </source>
</evidence>
<dbReference type="Proteomes" id="UP001212411">
    <property type="component" value="Chromosome 1"/>
</dbReference>
<comment type="similarity">
    <text evidence="2">Belongs to the MRG family.</text>
</comment>
<organism evidence="10 11">
    <name type="scientific">Schizosaccharomyces osmophilus</name>
    <dbReference type="NCBI Taxonomy" id="2545709"/>
    <lineage>
        <taxon>Eukaryota</taxon>
        <taxon>Fungi</taxon>
        <taxon>Dikarya</taxon>
        <taxon>Ascomycota</taxon>
        <taxon>Taphrinomycotina</taxon>
        <taxon>Schizosaccharomycetes</taxon>
        <taxon>Schizosaccharomycetales</taxon>
        <taxon>Schizosaccharomycetaceae</taxon>
        <taxon>Schizosaccharomyces</taxon>
    </lineage>
</organism>
<dbReference type="PROSITE" id="PS51640">
    <property type="entry name" value="MRG"/>
    <property type="match status" value="1"/>
</dbReference>
<feature type="compositionally biased region" description="Low complexity" evidence="8">
    <location>
        <begin position="70"/>
        <end position="87"/>
    </location>
</feature>
<dbReference type="GO" id="GO:0006338">
    <property type="term" value="P:chromatin remodeling"/>
    <property type="evidence" value="ECO:0007669"/>
    <property type="project" value="UniProtKB-ARBA"/>
</dbReference>
<evidence type="ECO:0000259" key="9">
    <source>
        <dbReference type="SMART" id="SM00298"/>
    </source>
</evidence>
<dbReference type="Gene3D" id="1.10.274.30">
    <property type="entry name" value="MRG domain"/>
    <property type="match status" value="1"/>
</dbReference>
<comment type="subcellular location">
    <subcellularLocation>
        <location evidence="1">Nucleus</location>
    </subcellularLocation>
</comment>
<dbReference type="InterPro" id="IPR016197">
    <property type="entry name" value="Chromo-like_dom_sf"/>
</dbReference>